<dbReference type="Pfam" id="PF00293">
    <property type="entry name" value="NUDIX"/>
    <property type="match status" value="1"/>
</dbReference>
<sequence length="184" mass="20751">MKPFYEKTIHTKPIFQGRMISLQVDEVELPNGQTSTREVVKHPGAVAVMPFTTDGRMVVVRQFRKPLEKEIYEIPAGKLEKGEDPASCALRELEEETGFAAESLQLVTSFYTSPGFADELLYIFEATGLTQGKVHPDEDEFVEAQLISLEEGLELMAAEQIHDAKTVFALMYWQNKRLKAQLGK</sequence>
<comment type="caution">
    <text evidence="5">The sequence shown here is derived from an EMBL/GenBank/DDBJ whole genome shotgun (WGS) entry which is preliminary data.</text>
</comment>
<dbReference type="PROSITE" id="PS51462">
    <property type="entry name" value="NUDIX"/>
    <property type="match status" value="1"/>
</dbReference>
<protein>
    <submittedName>
        <fullName evidence="5">ADP-ribose pyrophosphatase</fullName>
        <ecNumber evidence="5">3.6.1.13</ecNumber>
    </submittedName>
</protein>
<dbReference type="EMBL" id="JAUSUQ010000006">
    <property type="protein sequence ID" value="MDQ0339151.1"/>
    <property type="molecule type" value="Genomic_DNA"/>
</dbReference>
<dbReference type="EC" id="3.6.1.13" evidence="5"/>
<evidence type="ECO:0000256" key="3">
    <source>
        <dbReference type="RuleBase" id="RU003476"/>
    </source>
</evidence>
<comment type="similarity">
    <text evidence="3">Belongs to the Nudix hydrolase family.</text>
</comment>
<dbReference type="PANTHER" id="PTHR11839:SF18">
    <property type="entry name" value="NUDIX HYDROLASE DOMAIN-CONTAINING PROTEIN"/>
    <property type="match status" value="1"/>
</dbReference>
<dbReference type="InterPro" id="IPR020084">
    <property type="entry name" value="NUDIX_hydrolase_CS"/>
</dbReference>
<evidence type="ECO:0000256" key="2">
    <source>
        <dbReference type="ARBA" id="ARBA00022801"/>
    </source>
</evidence>
<keyword evidence="6" id="KW-1185">Reference proteome</keyword>
<reference evidence="5 6" key="1">
    <citation type="submission" date="2023-07" db="EMBL/GenBank/DDBJ databases">
        <title>Genomic Encyclopedia of Type Strains, Phase IV (KMG-IV): sequencing the most valuable type-strain genomes for metagenomic binning, comparative biology and taxonomic classification.</title>
        <authorList>
            <person name="Goeker M."/>
        </authorList>
    </citation>
    <scope>NUCLEOTIDE SEQUENCE [LARGE SCALE GENOMIC DNA]</scope>
    <source>
        <strain evidence="5 6">DSM 17740</strain>
    </source>
</reference>
<keyword evidence="2 3" id="KW-0378">Hydrolase</keyword>
<feature type="domain" description="Nudix hydrolase" evidence="4">
    <location>
        <begin position="41"/>
        <end position="169"/>
    </location>
</feature>
<dbReference type="CDD" id="cd03424">
    <property type="entry name" value="NUDIX_ADPRase_Nudt5_UGPPase_Nudt14"/>
    <property type="match status" value="1"/>
</dbReference>
<dbReference type="GO" id="GO:0047631">
    <property type="term" value="F:ADP-ribose diphosphatase activity"/>
    <property type="evidence" value="ECO:0007669"/>
    <property type="project" value="UniProtKB-EC"/>
</dbReference>
<dbReference type="Proteomes" id="UP001232445">
    <property type="component" value="Unassembled WGS sequence"/>
</dbReference>
<dbReference type="RefSeq" id="WP_307338690.1">
    <property type="nucleotide sequence ID" value="NZ_JAUSUQ010000006.1"/>
</dbReference>
<comment type="cofactor">
    <cofactor evidence="1">
        <name>Mg(2+)</name>
        <dbReference type="ChEBI" id="CHEBI:18420"/>
    </cofactor>
</comment>
<dbReference type="InterPro" id="IPR020476">
    <property type="entry name" value="Nudix_hydrolase"/>
</dbReference>
<evidence type="ECO:0000313" key="6">
    <source>
        <dbReference type="Proteomes" id="UP001232445"/>
    </source>
</evidence>
<proteinExistence type="inferred from homology"/>
<evidence type="ECO:0000259" key="4">
    <source>
        <dbReference type="PROSITE" id="PS51462"/>
    </source>
</evidence>
<name>A0ABU0CTC2_9BACI</name>
<organism evidence="5 6">
    <name type="scientific">Caldalkalibacillus uzonensis</name>
    <dbReference type="NCBI Taxonomy" id="353224"/>
    <lineage>
        <taxon>Bacteria</taxon>
        <taxon>Bacillati</taxon>
        <taxon>Bacillota</taxon>
        <taxon>Bacilli</taxon>
        <taxon>Bacillales</taxon>
        <taxon>Bacillaceae</taxon>
        <taxon>Caldalkalibacillus</taxon>
    </lineage>
</organism>
<dbReference type="InterPro" id="IPR000086">
    <property type="entry name" value="NUDIX_hydrolase_dom"/>
</dbReference>
<dbReference type="PRINTS" id="PR00502">
    <property type="entry name" value="NUDIXFAMILY"/>
</dbReference>
<dbReference type="PANTHER" id="PTHR11839">
    <property type="entry name" value="UDP/ADP-SUGAR PYROPHOSPHATASE"/>
    <property type="match status" value="1"/>
</dbReference>
<gene>
    <name evidence="5" type="ORF">J2S00_001937</name>
</gene>
<evidence type="ECO:0000256" key="1">
    <source>
        <dbReference type="ARBA" id="ARBA00001946"/>
    </source>
</evidence>
<dbReference type="Gene3D" id="3.90.79.10">
    <property type="entry name" value="Nucleoside Triphosphate Pyrophosphohydrolase"/>
    <property type="match status" value="1"/>
</dbReference>
<dbReference type="PROSITE" id="PS00893">
    <property type="entry name" value="NUDIX_BOX"/>
    <property type="match status" value="1"/>
</dbReference>
<evidence type="ECO:0000313" key="5">
    <source>
        <dbReference type="EMBL" id="MDQ0339151.1"/>
    </source>
</evidence>
<dbReference type="SUPFAM" id="SSF55811">
    <property type="entry name" value="Nudix"/>
    <property type="match status" value="1"/>
</dbReference>
<accession>A0ABU0CTC2</accession>
<dbReference type="InterPro" id="IPR015797">
    <property type="entry name" value="NUDIX_hydrolase-like_dom_sf"/>
</dbReference>